<sequence length="350" mass="41410">MNTKTVYKQFNISQKALRIYEDLGIVVPKRDENNYRNYSEDDILKLRQLIVLKEMGIPLKNIKQLLNKECEDDNKIIRALDFQLKVVDNKINELINIKITLQQSVNEVLNTYEVTNYSEYFNKIDKCLSENSEKRCKWLDKWGFDTWAKNYDVSIKDKVGNDLNLFENYDFVLEHVAELISNNNALKIIDIGCGTGNLYGKLKNNIEFTGVDQSIEMLLQLKNKYPNVKLRLGNFLDEPFIENQFDVVTSTFAFHHLNLIEKHMAINLLLRYLKNGGTIIIADLMFLNWTERIKQKEYFLENDRKDLWDIIEDEYYTDIEEIVDYAEKLGCEVKYENIVNFTWVLQIFKK</sequence>
<keyword evidence="1" id="KW-0678">Repressor</keyword>
<dbReference type="Gene3D" id="1.10.1660.10">
    <property type="match status" value="1"/>
</dbReference>
<keyword evidence="6" id="KW-0808">Transferase</keyword>
<evidence type="ECO:0000256" key="3">
    <source>
        <dbReference type="ARBA" id="ARBA00023125"/>
    </source>
</evidence>
<dbReference type="Pfam" id="PF13649">
    <property type="entry name" value="Methyltransf_25"/>
    <property type="match status" value="1"/>
</dbReference>
<dbReference type="Pfam" id="PF13411">
    <property type="entry name" value="MerR_1"/>
    <property type="match status" value="1"/>
</dbReference>
<dbReference type="SMART" id="SM00422">
    <property type="entry name" value="HTH_MERR"/>
    <property type="match status" value="1"/>
</dbReference>
<dbReference type="CDD" id="cd00592">
    <property type="entry name" value="HTH_MerR-like"/>
    <property type="match status" value="1"/>
</dbReference>
<dbReference type="InterPro" id="IPR047057">
    <property type="entry name" value="MerR_fam"/>
</dbReference>
<dbReference type="STRING" id="1121291.SAMN02745134_00898"/>
<dbReference type="Proteomes" id="UP000192468">
    <property type="component" value="Unassembled WGS sequence"/>
</dbReference>
<keyword evidence="6" id="KW-0489">Methyltransferase</keyword>
<proteinExistence type="predicted"/>
<dbReference type="InterPro" id="IPR041698">
    <property type="entry name" value="Methyltransf_25"/>
</dbReference>
<dbReference type="GO" id="GO:0008168">
    <property type="term" value="F:methyltransferase activity"/>
    <property type="evidence" value="ECO:0007669"/>
    <property type="project" value="UniProtKB-KW"/>
</dbReference>
<accession>A0A1W1X7H8</accession>
<keyword evidence="3" id="KW-0238">DNA-binding</keyword>
<evidence type="ECO:0000313" key="6">
    <source>
        <dbReference type="EMBL" id="SMC19668.1"/>
    </source>
</evidence>
<dbReference type="Gene3D" id="3.40.50.150">
    <property type="entry name" value="Vaccinia Virus protein VP39"/>
    <property type="match status" value="1"/>
</dbReference>
<dbReference type="SUPFAM" id="SSF46955">
    <property type="entry name" value="Putative DNA-binding domain"/>
    <property type="match status" value="1"/>
</dbReference>
<dbReference type="PANTHER" id="PTHR30204:SF69">
    <property type="entry name" value="MERR-FAMILY TRANSCRIPTIONAL REGULATOR"/>
    <property type="match status" value="1"/>
</dbReference>
<evidence type="ECO:0000256" key="1">
    <source>
        <dbReference type="ARBA" id="ARBA00022491"/>
    </source>
</evidence>
<dbReference type="GO" id="GO:0003677">
    <property type="term" value="F:DNA binding"/>
    <property type="evidence" value="ECO:0007669"/>
    <property type="project" value="UniProtKB-KW"/>
</dbReference>
<name>A0A1W1X7H8_9CLOT</name>
<organism evidence="6 7">
    <name type="scientific">Clostridium acidisoli DSM 12555</name>
    <dbReference type="NCBI Taxonomy" id="1121291"/>
    <lineage>
        <taxon>Bacteria</taxon>
        <taxon>Bacillati</taxon>
        <taxon>Bacillota</taxon>
        <taxon>Clostridia</taxon>
        <taxon>Eubacteriales</taxon>
        <taxon>Clostridiaceae</taxon>
        <taxon>Clostridium</taxon>
    </lineage>
</organism>
<dbReference type="InterPro" id="IPR009061">
    <property type="entry name" value="DNA-bd_dom_put_sf"/>
</dbReference>
<evidence type="ECO:0000313" key="7">
    <source>
        <dbReference type="Proteomes" id="UP000192468"/>
    </source>
</evidence>
<protein>
    <submittedName>
        <fullName evidence="6">Putative AdoMet-dependent methyltransferase</fullName>
    </submittedName>
</protein>
<keyword evidence="4" id="KW-0804">Transcription</keyword>
<dbReference type="InterPro" id="IPR000551">
    <property type="entry name" value="MerR-type_HTH_dom"/>
</dbReference>
<reference evidence="6 7" key="1">
    <citation type="submission" date="2017-04" db="EMBL/GenBank/DDBJ databases">
        <authorList>
            <person name="Afonso C.L."/>
            <person name="Miller P.J."/>
            <person name="Scott M.A."/>
            <person name="Spackman E."/>
            <person name="Goraichik I."/>
            <person name="Dimitrov K.M."/>
            <person name="Suarez D.L."/>
            <person name="Swayne D.E."/>
        </authorList>
    </citation>
    <scope>NUCLEOTIDE SEQUENCE [LARGE SCALE GENOMIC DNA]</scope>
    <source>
        <strain evidence="6 7">DSM 12555</strain>
    </source>
</reference>
<dbReference type="PANTHER" id="PTHR30204">
    <property type="entry name" value="REDOX-CYCLING DRUG-SENSING TRANSCRIPTIONAL ACTIVATOR SOXR"/>
    <property type="match status" value="1"/>
</dbReference>
<dbReference type="EMBL" id="FWXH01000002">
    <property type="protein sequence ID" value="SMC19668.1"/>
    <property type="molecule type" value="Genomic_DNA"/>
</dbReference>
<keyword evidence="7" id="KW-1185">Reference proteome</keyword>
<dbReference type="InterPro" id="IPR029063">
    <property type="entry name" value="SAM-dependent_MTases_sf"/>
</dbReference>
<gene>
    <name evidence="6" type="ORF">SAMN02745134_00898</name>
</gene>
<dbReference type="SUPFAM" id="SSF53335">
    <property type="entry name" value="S-adenosyl-L-methionine-dependent methyltransferases"/>
    <property type="match status" value="1"/>
</dbReference>
<evidence type="ECO:0000259" key="5">
    <source>
        <dbReference type="PROSITE" id="PS50937"/>
    </source>
</evidence>
<evidence type="ECO:0000256" key="4">
    <source>
        <dbReference type="ARBA" id="ARBA00023163"/>
    </source>
</evidence>
<feature type="domain" description="HTH merR-type" evidence="5">
    <location>
        <begin position="1"/>
        <end position="68"/>
    </location>
</feature>
<dbReference type="GO" id="GO:0003700">
    <property type="term" value="F:DNA-binding transcription factor activity"/>
    <property type="evidence" value="ECO:0007669"/>
    <property type="project" value="InterPro"/>
</dbReference>
<dbReference type="CDD" id="cd02440">
    <property type="entry name" value="AdoMet_MTases"/>
    <property type="match status" value="1"/>
</dbReference>
<dbReference type="AlphaFoldDB" id="A0A1W1X7H8"/>
<evidence type="ECO:0000256" key="2">
    <source>
        <dbReference type="ARBA" id="ARBA00023015"/>
    </source>
</evidence>
<dbReference type="RefSeq" id="WP_084114113.1">
    <property type="nucleotide sequence ID" value="NZ_FWXH01000002.1"/>
</dbReference>
<dbReference type="OrthoDB" id="122388at2"/>
<dbReference type="GO" id="GO:0032259">
    <property type="term" value="P:methylation"/>
    <property type="evidence" value="ECO:0007669"/>
    <property type="project" value="UniProtKB-KW"/>
</dbReference>
<keyword evidence="2" id="KW-0805">Transcription regulation</keyword>
<dbReference type="PROSITE" id="PS50937">
    <property type="entry name" value="HTH_MERR_2"/>
    <property type="match status" value="1"/>
</dbReference>